<feature type="domain" description="Pterin-binding" evidence="10">
    <location>
        <begin position="72"/>
        <end position="327"/>
    </location>
</feature>
<keyword evidence="12" id="KW-1185">Reference proteome</keyword>
<dbReference type="SUPFAM" id="SSF51717">
    <property type="entry name" value="Dihydropteroate synthetase-like"/>
    <property type="match status" value="1"/>
</dbReference>
<dbReference type="CDD" id="cd00739">
    <property type="entry name" value="DHPS"/>
    <property type="match status" value="1"/>
</dbReference>
<dbReference type="InterPro" id="IPR011005">
    <property type="entry name" value="Dihydropteroate_synth-like_sf"/>
</dbReference>
<proteinExistence type="inferred from homology"/>
<sequence>MTAYFRPIARTDPARPAEARWLAGGWTWFSEVEEMTRGGGRRLMPVSDLPAEVLEALTVRRAPVAGLTMDRPRLMGILNVTPDSFSDGGLFERPGAALDHAGALIAGGADILDIGGESTRPGAREVPAEEETQRTAPVIAALRAEGQGVPISIDTRKAGVARAALAAGADLVNDVAALTFDPALAGVAAEAGAPLVLMHAQGAPETMQQDPRYDDVLLDIYDYLAERVAAAEAAGIARARIVVDPGIGFGKTKEHNLALLRGLSLFHALGCPVLLGASRKRFIGTIGNAPEARDRAPGSIAVALAAAAQGVQILRVHDIAETRQALCLAEALWTREERP</sequence>
<dbReference type="PROSITE" id="PS00792">
    <property type="entry name" value="DHPS_1"/>
    <property type="match status" value="1"/>
</dbReference>
<dbReference type="NCBIfam" id="TIGR01496">
    <property type="entry name" value="DHPS"/>
    <property type="match status" value="1"/>
</dbReference>
<comment type="function">
    <text evidence="9">Catalyzes the condensation of para-aminobenzoate (pABA) with 6-hydroxymethyl-7,8-dihydropterin diphosphate (DHPt-PP) to form 7,8-dihydropteroate (H2Pte), the immediate precursor of folate derivatives.</text>
</comment>
<accession>A0ABV3XQ82</accession>
<comment type="caution">
    <text evidence="11">The sequence shown here is derived from an EMBL/GenBank/DDBJ whole genome shotgun (WGS) entry which is preliminary data.</text>
</comment>
<evidence type="ECO:0000256" key="7">
    <source>
        <dbReference type="ARBA" id="ARBA00022842"/>
    </source>
</evidence>
<dbReference type="RefSeq" id="WP_125404393.1">
    <property type="nucleotide sequence ID" value="NZ_JBEHHI010000001.1"/>
</dbReference>
<evidence type="ECO:0000313" key="11">
    <source>
        <dbReference type="EMBL" id="MEX5726940.1"/>
    </source>
</evidence>
<dbReference type="InterPro" id="IPR000489">
    <property type="entry name" value="Pterin-binding_dom"/>
</dbReference>
<keyword evidence="5 9" id="KW-0808">Transferase</keyword>
<evidence type="ECO:0000256" key="2">
    <source>
        <dbReference type="ARBA" id="ARBA00001946"/>
    </source>
</evidence>
<dbReference type="Gene3D" id="3.20.20.20">
    <property type="entry name" value="Dihydropteroate synthase-like"/>
    <property type="match status" value="1"/>
</dbReference>
<reference evidence="11 12" key="1">
    <citation type="submission" date="2024-06" db="EMBL/GenBank/DDBJ databases">
        <title>Genome of Rhodovulum iodosum, a marine photoferrotroph.</title>
        <authorList>
            <person name="Bianchini G."/>
            <person name="Nikeleit V."/>
            <person name="Kappler A."/>
            <person name="Bryce C."/>
            <person name="Sanchez-Baracaldo P."/>
        </authorList>
    </citation>
    <scope>NUCLEOTIDE SEQUENCE [LARGE SCALE GENOMIC DNA]</scope>
    <source>
        <strain evidence="11 12">UT/N1</strain>
    </source>
</reference>
<dbReference type="Pfam" id="PF00809">
    <property type="entry name" value="Pterin_bind"/>
    <property type="match status" value="1"/>
</dbReference>
<dbReference type="PROSITE" id="PS00793">
    <property type="entry name" value="DHPS_2"/>
    <property type="match status" value="1"/>
</dbReference>
<organism evidence="11 12">
    <name type="scientific">Rhodovulum iodosum</name>
    <dbReference type="NCBI Taxonomy" id="68291"/>
    <lineage>
        <taxon>Bacteria</taxon>
        <taxon>Pseudomonadati</taxon>
        <taxon>Pseudomonadota</taxon>
        <taxon>Alphaproteobacteria</taxon>
        <taxon>Rhodobacterales</taxon>
        <taxon>Paracoccaceae</taxon>
        <taxon>Rhodovulum</taxon>
    </lineage>
</organism>
<comment type="pathway">
    <text evidence="3 9">Cofactor biosynthesis; tetrahydrofolate biosynthesis; 7,8-dihydrofolate from 2-amino-4-hydroxy-6-hydroxymethyl-7,8-dihydropteridine diphosphate and 4-aminobenzoate: step 1/2.</text>
</comment>
<keyword evidence="8 9" id="KW-0289">Folate biosynthesis</keyword>
<evidence type="ECO:0000256" key="1">
    <source>
        <dbReference type="ARBA" id="ARBA00000012"/>
    </source>
</evidence>
<evidence type="ECO:0000256" key="3">
    <source>
        <dbReference type="ARBA" id="ARBA00004763"/>
    </source>
</evidence>
<evidence type="ECO:0000256" key="4">
    <source>
        <dbReference type="ARBA" id="ARBA00012458"/>
    </source>
</evidence>
<dbReference type="InterPro" id="IPR045031">
    <property type="entry name" value="DHP_synth-like"/>
</dbReference>
<dbReference type="EC" id="2.5.1.15" evidence="4 9"/>
<name>A0ABV3XQ82_9RHOB</name>
<comment type="catalytic activity">
    <reaction evidence="1">
        <text>(7,8-dihydropterin-6-yl)methyl diphosphate + 4-aminobenzoate = 7,8-dihydropteroate + diphosphate</text>
        <dbReference type="Rhea" id="RHEA:19949"/>
        <dbReference type="ChEBI" id="CHEBI:17836"/>
        <dbReference type="ChEBI" id="CHEBI:17839"/>
        <dbReference type="ChEBI" id="CHEBI:33019"/>
        <dbReference type="ChEBI" id="CHEBI:72950"/>
        <dbReference type="EC" id="2.5.1.15"/>
    </reaction>
</comment>
<protein>
    <recommendedName>
        <fullName evidence="4 9">Dihydropteroate synthase</fullName>
        <shortName evidence="9">DHPS</shortName>
        <ecNumber evidence="4 9">2.5.1.15</ecNumber>
    </recommendedName>
    <alternativeName>
        <fullName evidence="9">Dihydropteroate pyrophosphorylase</fullName>
    </alternativeName>
</protein>
<keyword evidence="7 9" id="KW-0460">Magnesium</keyword>
<evidence type="ECO:0000259" key="10">
    <source>
        <dbReference type="PROSITE" id="PS50972"/>
    </source>
</evidence>
<evidence type="ECO:0000256" key="6">
    <source>
        <dbReference type="ARBA" id="ARBA00022723"/>
    </source>
</evidence>
<dbReference type="EMBL" id="JBEHHI010000001">
    <property type="protein sequence ID" value="MEX5726940.1"/>
    <property type="molecule type" value="Genomic_DNA"/>
</dbReference>
<comment type="cofactor">
    <cofactor evidence="2 9">
        <name>Mg(2+)</name>
        <dbReference type="ChEBI" id="CHEBI:18420"/>
    </cofactor>
</comment>
<dbReference type="PANTHER" id="PTHR20941">
    <property type="entry name" value="FOLATE SYNTHESIS PROTEINS"/>
    <property type="match status" value="1"/>
</dbReference>
<dbReference type="InterPro" id="IPR006390">
    <property type="entry name" value="DHP_synth_dom"/>
</dbReference>
<evidence type="ECO:0000256" key="5">
    <source>
        <dbReference type="ARBA" id="ARBA00022679"/>
    </source>
</evidence>
<evidence type="ECO:0000256" key="9">
    <source>
        <dbReference type="RuleBase" id="RU361205"/>
    </source>
</evidence>
<dbReference type="PANTHER" id="PTHR20941:SF1">
    <property type="entry name" value="FOLIC ACID SYNTHESIS PROTEIN FOL1"/>
    <property type="match status" value="1"/>
</dbReference>
<dbReference type="PROSITE" id="PS50972">
    <property type="entry name" value="PTERIN_BINDING"/>
    <property type="match status" value="1"/>
</dbReference>
<gene>
    <name evidence="11" type="ORF">Ga0609869_000293</name>
</gene>
<dbReference type="Proteomes" id="UP001560019">
    <property type="component" value="Unassembled WGS sequence"/>
</dbReference>
<evidence type="ECO:0000313" key="12">
    <source>
        <dbReference type="Proteomes" id="UP001560019"/>
    </source>
</evidence>
<comment type="similarity">
    <text evidence="9">Belongs to the DHPS family.</text>
</comment>
<evidence type="ECO:0000256" key="8">
    <source>
        <dbReference type="ARBA" id="ARBA00022909"/>
    </source>
</evidence>
<keyword evidence="6 9" id="KW-0479">Metal-binding</keyword>